<accession>A0AAP0WZR8</accession>
<sequence>MDDFPGLLARDFGFRPQGKSAPMAPSKGASNISSTGGTLNVGIGSGGAADHSRSSSSSSFSKGGKSGSFLDDQDRDGLLFSDVFGGPPKYTSSDRSRGGGDDSASSSAFDYDSIFQGSNAKSSSLPVYDKPVYDEDIFNGLPGIKNSSASSSSFSSSSVKYNDVFSSVSNQSPPFDDLLRNLGRTEPKGSKVEKDVPSFDDLIPGFGRSKPPNNNRPNSEPSRSQKKTSDSTKTASKVMEDPFVVLESTSTPMVLSSGLFTDPLEQFSKLSSSGNKKGHSSSVNGGVFDDLDPLGSLGKSVPASEMSYRGKDRSPSKQDKALVGPKIFPVKNRLRNLL</sequence>
<protein>
    <submittedName>
        <fullName evidence="2">Uncharacterized protein</fullName>
    </submittedName>
</protein>
<feature type="region of interest" description="Disordered" evidence="1">
    <location>
        <begin position="166"/>
        <end position="242"/>
    </location>
</feature>
<dbReference type="EMBL" id="JBBPBK010000007">
    <property type="protein sequence ID" value="KAK9280945.1"/>
    <property type="molecule type" value="Genomic_DNA"/>
</dbReference>
<gene>
    <name evidence="2" type="ORF">L1049_003836</name>
</gene>
<reference evidence="2 3" key="1">
    <citation type="journal article" date="2024" name="Plant J.">
        <title>Genome sequences and population genomics reveal climatic adaptation and genomic divergence between two closely related sweetgum species.</title>
        <authorList>
            <person name="Xu W.Q."/>
            <person name="Ren C.Q."/>
            <person name="Zhang X.Y."/>
            <person name="Comes H.P."/>
            <person name="Liu X.H."/>
            <person name="Li Y.G."/>
            <person name="Kettle C.J."/>
            <person name="Jalonen R."/>
            <person name="Gaisberger H."/>
            <person name="Ma Y.Z."/>
            <person name="Qiu Y.X."/>
        </authorList>
    </citation>
    <scope>NUCLEOTIDE SEQUENCE [LARGE SCALE GENOMIC DNA]</scope>
    <source>
        <strain evidence="2">Hangzhou</strain>
    </source>
</reference>
<feature type="compositionally biased region" description="Low complexity" evidence="1">
    <location>
        <begin position="268"/>
        <end position="287"/>
    </location>
</feature>
<feature type="compositionally biased region" description="Low complexity" evidence="1">
    <location>
        <begin position="54"/>
        <end position="69"/>
    </location>
</feature>
<keyword evidence="3" id="KW-1185">Reference proteome</keyword>
<dbReference type="Proteomes" id="UP001415857">
    <property type="component" value="Unassembled WGS sequence"/>
</dbReference>
<feature type="region of interest" description="Disordered" evidence="1">
    <location>
        <begin position="268"/>
        <end position="324"/>
    </location>
</feature>
<evidence type="ECO:0000313" key="2">
    <source>
        <dbReference type="EMBL" id="KAK9280945.1"/>
    </source>
</evidence>
<feature type="compositionally biased region" description="Low complexity" evidence="1">
    <location>
        <begin position="208"/>
        <end position="222"/>
    </location>
</feature>
<proteinExistence type="predicted"/>
<feature type="region of interest" description="Disordered" evidence="1">
    <location>
        <begin position="1"/>
        <end position="108"/>
    </location>
</feature>
<feature type="compositionally biased region" description="Basic and acidic residues" evidence="1">
    <location>
        <begin position="177"/>
        <end position="197"/>
    </location>
</feature>
<evidence type="ECO:0000256" key="1">
    <source>
        <dbReference type="SAM" id="MobiDB-lite"/>
    </source>
</evidence>
<evidence type="ECO:0000313" key="3">
    <source>
        <dbReference type="Proteomes" id="UP001415857"/>
    </source>
</evidence>
<feature type="compositionally biased region" description="Basic and acidic residues" evidence="1">
    <location>
        <begin position="308"/>
        <end position="320"/>
    </location>
</feature>
<comment type="caution">
    <text evidence="2">The sequence shown here is derived from an EMBL/GenBank/DDBJ whole genome shotgun (WGS) entry which is preliminary data.</text>
</comment>
<organism evidence="2 3">
    <name type="scientific">Liquidambar formosana</name>
    <name type="common">Formosan gum</name>
    <dbReference type="NCBI Taxonomy" id="63359"/>
    <lineage>
        <taxon>Eukaryota</taxon>
        <taxon>Viridiplantae</taxon>
        <taxon>Streptophyta</taxon>
        <taxon>Embryophyta</taxon>
        <taxon>Tracheophyta</taxon>
        <taxon>Spermatophyta</taxon>
        <taxon>Magnoliopsida</taxon>
        <taxon>eudicotyledons</taxon>
        <taxon>Gunneridae</taxon>
        <taxon>Pentapetalae</taxon>
        <taxon>Saxifragales</taxon>
        <taxon>Altingiaceae</taxon>
        <taxon>Liquidambar</taxon>
    </lineage>
</organism>
<dbReference type="AlphaFoldDB" id="A0AAP0WZR8"/>
<name>A0AAP0WZR8_LIQFO</name>
<feature type="compositionally biased region" description="Polar residues" evidence="1">
    <location>
        <begin position="28"/>
        <end position="38"/>
    </location>
</feature>